<proteinExistence type="predicted"/>
<feature type="compositionally biased region" description="Basic and acidic residues" evidence="1">
    <location>
        <begin position="228"/>
        <end position="246"/>
    </location>
</feature>
<accession>K0SBL8</accession>
<evidence type="ECO:0008006" key="4">
    <source>
        <dbReference type="Google" id="ProtNLM"/>
    </source>
</evidence>
<keyword evidence="3" id="KW-1185">Reference proteome</keyword>
<dbReference type="Gene3D" id="3.90.180.10">
    <property type="entry name" value="Medium-chain alcohol dehydrogenases, catalytic domain"/>
    <property type="match status" value="1"/>
</dbReference>
<feature type="region of interest" description="Disordered" evidence="1">
    <location>
        <begin position="1"/>
        <end position="102"/>
    </location>
</feature>
<name>K0SBL8_THAOC</name>
<gene>
    <name evidence="2" type="ORF">THAOC_24052</name>
</gene>
<dbReference type="AlphaFoldDB" id="K0SBL8"/>
<feature type="compositionally biased region" description="Low complexity" evidence="1">
    <location>
        <begin position="278"/>
        <end position="287"/>
    </location>
</feature>
<feature type="non-terminal residue" evidence="2">
    <location>
        <position position="1"/>
    </location>
</feature>
<dbReference type="Proteomes" id="UP000266841">
    <property type="component" value="Unassembled WGS sequence"/>
</dbReference>
<dbReference type="InterPro" id="IPR036291">
    <property type="entry name" value="NAD(P)-bd_dom_sf"/>
</dbReference>
<dbReference type="SUPFAM" id="SSF51735">
    <property type="entry name" value="NAD(P)-binding Rossmann-fold domains"/>
    <property type="match status" value="1"/>
</dbReference>
<feature type="compositionally biased region" description="Basic and acidic residues" evidence="1">
    <location>
        <begin position="63"/>
        <end position="73"/>
    </location>
</feature>
<dbReference type="InterPro" id="IPR050700">
    <property type="entry name" value="YIM1/Zinc_Alcohol_DH_Fams"/>
</dbReference>
<sequence length="605" mass="64044">GPSQPPPEDDGPSVGGVPRDGPPADRHARQGDGRVPDQAGRDRVRVDVEVVRERAGDAVGDESPGRVAREARQHGGSYPRGTSLRFPFSPGNSSLAGPGKLKRAGGPIFDTMATPPATRSAEAAATSSVCRGAARGVTGAPVVYGGVRGVDCRLPILPPGLPPGRVAGPSALRLGGVHDWSVVSGAAASKVLGLEFHFDLGNVFAARRHDGSSRTKLSVHFDGLINRNNEDDHQSNTHQKERNPNHDDDEGSGITQGRVRGDHRHRPAGGEARRGPGPRRVLGARLGLRGGRVKDVHTREPPPQPPGESARGRVALQRHGRGDGGRDGRAEGRGRGVRTPPVPRVDSPGEPLRVHHCARGRVLQGPRRDLPDDRGRRAHGGADGIAGAQEGWRARGKARARRRGAFVPGLGRDAGEPSACPVHTLSSFSPHPPGFPQAGGGVGFPSIQIAKALKASEVTGICSTKDVGRVKGHADDVIDRTEIDITKQLADKKYDVIYETSGKYSIFQLKYALKRGGTFVSTIPSPLNMPPLSYLVKALTGRTYATLMVQCNRPDLETVGGWLATGALEVPIDCTHGVKEIAAARERNSSPKKRGRVVIKVKGGW</sequence>
<dbReference type="Gene3D" id="3.40.50.720">
    <property type="entry name" value="NAD(P)-binding Rossmann-like Domain"/>
    <property type="match status" value="1"/>
</dbReference>
<protein>
    <recommendedName>
        <fullName evidence="4">Alcohol dehydrogenase-like C-terminal domain-containing protein</fullName>
    </recommendedName>
</protein>
<dbReference type="EMBL" id="AGNL01032368">
    <property type="protein sequence ID" value="EJK56122.1"/>
    <property type="molecule type" value="Genomic_DNA"/>
</dbReference>
<dbReference type="Pfam" id="PF13602">
    <property type="entry name" value="ADH_zinc_N_2"/>
    <property type="match status" value="1"/>
</dbReference>
<dbReference type="OrthoDB" id="76344at2759"/>
<organism evidence="2 3">
    <name type="scientific">Thalassiosira oceanica</name>
    <name type="common">Marine diatom</name>
    <dbReference type="NCBI Taxonomy" id="159749"/>
    <lineage>
        <taxon>Eukaryota</taxon>
        <taxon>Sar</taxon>
        <taxon>Stramenopiles</taxon>
        <taxon>Ochrophyta</taxon>
        <taxon>Bacillariophyta</taxon>
        <taxon>Coscinodiscophyceae</taxon>
        <taxon>Thalassiosirophycidae</taxon>
        <taxon>Thalassiosirales</taxon>
        <taxon>Thalassiosiraceae</taxon>
        <taxon>Thalassiosira</taxon>
    </lineage>
</organism>
<feature type="compositionally biased region" description="Basic and acidic residues" evidence="1">
    <location>
        <begin position="320"/>
        <end position="334"/>
    </location>
</feature>
<comment type="caution">
    <text evidence="2">The sequence shown here is derived from an EMBL/GenBank/DDBJ whole genome shotgun (WGS) entry which is preliminary data.</text>
</comment>
<evidence type="ECO:0000313" key="2">
    <source>
        <dbReference type="EMBL" id="EJK56122.1"/>
    </source>
</evidence>
<dbReference type="PANTHER" id="PTHR11695">
    <property type="entry name" value="ALCOHOL DEHYDROGENASE RELATED"/>
    <property type="match status" value="1"/>
</dbReference>
<feature type="region of interest" description="Disordered" evidence="1">
    <location>
        <begin position="226"/>
        <end position="393"/>
    </location>
</feature>
<evidence type="ECO:0000313" key="3">
    <source>
        <dbReference type="Proteomes" id="UP000266841"/>
    </source>
</evidence>
<feature type="compositionally biased region" description="Basic and acidic residues" evidence="1">
    <location>
        <begin position="366"/>
        <end position="375"/>
    </location>
</feature>
<evidence type="ECO:0000256" key="1">
    <source>
        <dbReference type="SAM" id="MobiDB-lite"/>
    </source>
</evidence>
<dbReference type="GO" id="GO:0005739">
    <property type="term" value="C:mitochondrion"/>
    <property type="evidence" value="ECO:0007669"/>
    <property type="project" value="TreeGrafter"/>
</dbReference>
<reference evidence="2 3" key="1">
    <citation type="journal article" date="2012" name="Genome Biol.">
        <title>Genome and low-iron response of an oceanic diatom adapted to chronic iron limitation.</title>
        <authorList>
            <person name="Lommer M."/>
            <person name="Specht M."/>
            <person name="Roy A.S."/>
            <person name="Kraemer L."/>
            <person name="Andreson R."/>
            <person name="Gutowska M.A."/>
            <person name="Wolf J."/>
            <person name="Bergner S.V."/>
            <person name="Schilhabel M.B."/>
            <person name="Klostermeier U.C."/>
            <person name="Beiko R.G."/>
            <person name="Rosenstiel P."/>
            <person name="Hippler M."/>
            <person name="Laroche J."/>
        </authorList>
    </citation>
    <scope>NUCLEOTIDE SEQUENCE [LARGE SCALE GENOMIC DNA]</scope>
    <source>
        <strain evidence="2 3">CCMP1005</strain>
    </source>
</reference>
<feature type="compositionally biased region" description="Basic and acidic residues" evidence="1">
    <location>
        <begin position="22"/>
        <end position="56"/>
    </location>
</feature>
<dbReference type="PANTHER" id="PTHR11695:SF294">
    <property type="entry name" value="RETICULON-4-INTERACTING PROTEIN 1, MITOCHONDRIAL"/>
    <property type="match status" value="1"/>
</dbReference>